<dbReference type="AlphaFoldDB" id="A0A5M6CV28"/>
<comment type="caution">
    <text evidence="1">The sequence shown here is derived from an EMBL/GenBank/DDBJ whole genome shotgun (WGS) entry which is preliminary data.</text>
</comment>
<dbReference type="RefSeq" id="WP_161604745.1">
    <property type="nucleotide sequence ID" value="NZ_VWOX01000022.1"/>
</dbReference>
<organism evidence="1 2">
    <name type="scientific">Roseiconus nitratireducens</name>
    <dbReference type="NCBI Taxonomy" id="2605748"/>
    <lineage>
        <taxon>Bacteria</taxon>
        <taxon>Pseudomonadati</taxon>
        <taxon>Planctomycetota</taxon>
        <taxon>Planctomycetia</taxon>
        <taxon>Pirellulales</taxon>
        <taxon>Pirellulaceae</taxon>
        <taxon>Roseiconus</taxon>
    </lineage>
</organism>
<accession>A0A5M6CV28</accession>
<dbReference type="EMBL" id="VWOX01000022">
    <property type="protein sequence ID" value="KAA5539074.1"/>
    <property type="molecule type" value="Genomic_DNA"/>
</dbReference>
<protein>
    <submittedName>
        <fullName evidence="1">Uncharacterized protein</fullName>
    </submittedName>
</protein>
<reference evidence="1 2" key="1">
    <citation type="submission" date="2019-08" db="EMBL/GenBank/DDBJ databases">
        <authorList>
            <person name="Dhanesh K."/>
            <person name="Kumar G."/>
            <person name="Sasikala C."/>
            <person name="Venkata Ramana C."/>
        </authorList>
    </citation>
    <scope>NUCLEOTIDE SEQUENCE [LARGE SCALE GENOMIC DNA]</scope>
    <source>
        <strain evidence="1 2">JC645</strain>
    </source>
</reference>
<sequence>MMEWTDPGTAGLKTYEIKQIDDQGELLASVDVEADSGEAAAKQLEEVADGTQNIKVCLGDDVMNEMGVDYWIKRMRRR</sequence>
<gene>
    <name evidence="1" type="ORF">FYK55_25385</name>
</gene>
<proteinExistence type="predicted"/>
<keyword evidence="2" id="KW-1185">Reference proteome</keyword>
<name>A0A5M6CV28_9BACT</name>
<dbReference type="Proteomes" id="UP000324479">
    <property type="component" value="Unassembled WGS sequence"/>
</dbReference>
<evidence type="ECO:0000313" key="2">
    <source>
        <dbReference type="Proteomes" id="UP000324479"/>
    </source>
</evidence>
<evidence type="ECO:0000313" key="1">
    <source>
        <dbReference type="EMBL" id="KAA5539074.1"/>
    </source>
</evidence>